<accession>A0A6A5XMB6</accession>
<dbReference type="Proteomes" id="UP000799778">
    <property type="component" value="Unassembled WGS sequence"/>
</dbReference>
<proteinExistence type="predicted"/>
<name>A0A6A5XMB6_9PLEO</name>
<keyword evidence="1" id="KW-0472">Membrane</keyword>
<evidence type="ECO:0000313" key="3">
    <source>
        <dbReference type="Proteomes" id="UP000799778"/>
    </source>
</evidence>
<dbReference type="GeneID" id="54289621"/>
<feature type="transmembrane region" description="Helical" evidence="1">
    <location>
        <begin position="20"/>
        <end position="38"/>
    </location>
</feature>
<keyword evidence="3" id="KW-1185">Reference proteome</keyword>
<sequence>MTLDGWLHYQDPTLPQFSSLTYLYVAILALIHSIEIVGRGSAAGGMALLFAGMGVHMGRSDSSEKRMDALVEKSEKAGYIGWDIAEFQRVQAVVRSALPSQYFVFSPPHGNVGGTVLEALMPSLSRDNHQLDYGNEHYERTSNADDTSSNGLVHDALAVV</sequence>
<dbReference type="EMBL" id="ML978071">
    <property type="protein sequence ID" value="KAF2013987.1"/>
    <property type="molecule type" value="Genomic_DNA"/>
</dbReference>
<evidence type="ECO:0000313" key="2">
    <source>
        <dbReference type="EMBL" id="KAF2013987.1"/>
    </source>
</evidence>
<organism evidence="2 3">
    <name type="scientific">Aaosphaeria arxii CBS 175.79</name>
    <dbReference type="NCBI Taxonomy" id="1450172"/>
    <lineage>
        <taxon>Eukaryota</taxon>
        <taxon>Fungi</taxon>
        <taxon>Dikarya</taxon>
        <taxon>Ascomycota</taxon>
        <taxon>Pezizomycotina</taxon>
        <taxon>Dothideomycetes</taxon>
        <taxon>Pleosporomycetidae</taxon>
        <taxon>Pleosporales</taxon>
        <taxon>Pleosporales incertae sedis</taxon>
        <taxon>Aaosphaeria</taxon>
    </lineage>
</organism>
<dbReference type="AlphaFoldDB" id="A0A6A5XMB6"/>
<evidence type="ECO:0000256" key="1">
    <source>
        <dbReference type="SAM" id="Phobius"/>
    </source>
</evidence>
<keyword evidence="1" id="KW-0812">Transmembrane</keyword>
<dbReference type="RefSeq" id="XP_033382326.1">
    <property type="nucleotide sequence ID" value="XM_033532224.1"/>
</dbReference>
<protein>
    <submittedName>
        <fullName evidence="2">Uncharacterized protein</fullName>
    </submittedName>
</protein>
<dbReference type="Gene3D" id="3.40.50.720">
    <property type="entry name" value="NAD(P)-binding Rossmann-like Domain"/>
    <property type="match status" value="1"/>
</dbReference>
<keyword evidence="1" id="KW-1133">Transmembrane helix</keyword>
<reference evidence="2" key="1">
    <citation type="journal article" date="2020" name="Stud. Mycol.">
        <title>101 Dothideomycetes genomes: a test case for predicting lifestyles and emergence of pathogens.</title>
        <authorList>
            <person name="Haridas S."/>
            <person name="Albert R."/>
            <person name="Binder M."/>
            <person name="Bloem J."/>
            <person name="Labutti K."/>
            <person name="Salamov A."/>
            <person name="Andreopoulos B."/>
            <person name="Baker S."/>
            <person name="Barry K."/>
            <person name="Bills G."/>
            <person name="Bluhm B."/>
            <person name="Cannon C."/>
            <person name="Castanera R."/>
            <person name="Culley D."/>
            <person name="Daum C."/>
            <person name="Ezra D."/>
            <person name="Gonzalez J."/>
            <person name="Henrissat B."/>
            <person name="Kuo A."/>
            <person name="Liang C."/>
            <person name="Lipzen A."/>
            <person name="Lutzoni F."/>
            <person name="Magnuson J."/>
            <person name="Mondo S."/>
            <person name="Nolan M."/>
            <person name="Ohm R."/>
            <person name="Pangilinan J."/>
            <person name="Park H.-J."/>
            <person name="Ramirez L."/>
            <person name="Alfaro M."/>
            <person name="Sun H."/>
            <person name="Tritt A."/>
            <person name="Yoshinaga Y."/>
            <person name="Zwiers L.-H."/>
            <person name="Turgeon B."/>
            <person name="Goodwin S."/>
            <person name="Spatafora J."/>
            <person name="Crous P."/>
            <person name="Grigoriev I."/>
        </authorList>
    </citation>
    <scope>NUCLEOTIDE SEQUENCE</scope>
    <source>
        <strain evidence="2">CBS 175.79</strain>
    </source>
</reference>
<gene>
    <name evidence="2" type="ORF">BU24DRAFT_464702</name>
</gene>